<protein>
    <submittedName>
        <fullName evidence="3">Uncharacterized membrane protein</fullName>
    </submittedName>
</protein>
<organism evidence="3 4">
    <name type="scientific">Haloarchaeobius iranensis</name>
    <dbReference type="NCBI Taxonomy" id="996166"/>
    <lineage>
        <taxon>Archaea</taxon>
        <taxon>Methanobacteriati</taxon>
        <taxon>Methanobacteriota</taxon>
        <taxon>Stenosarchaea group</taxon>
        <taxon>Halobacteria</taxon>
        <taxon>Halobacteriales</taxon>
        <taxon>Halorubellaceae</taxon>
        <taxon>Haloarchaeobius</taxon>
    </lineage>
</organism>
<sequence length="194" mass="20768">MNAKEESRGSTGTTTDQPEIESVFEELEELEEIVDTEAEREQVRQTMRTLRRARQPRVFGRFRSSFSLQDAGEALVGSFVFGIPMIVEGGTLEIAEHLSSRLPVLGLTLLVGVALVLGILHAAGFEDVEADRLFGLVPARLLGVLGIATMTSVVLMTAWGRADWATPWVATSATGLTAVVMAVGAALGDVVSEP</sequence>
<evidence type="ECO:0000313" key="3">
    <source>
        <dbReference type="EMBL" id="SDM44977.1"/>
    </source>
</evidence>
<dbReference type="RefSeq" id="WP_089731471.1">
    <property type="nucleotide sequence ID" value="NZ_FNIA01000002.1"/>
</dbReference>
<feature type="region of interest" description="Disordered" evidence="1">
    <location>
        <begin position="1"/>
        <end position="21"/>
    </location>
</feature>
<feature type="transmembrane region" description="Helical" evidence="2">
    <location>
        <begin position="104"/>
        <end position="125"/>
    </location>
</feature>
<feature type="transmembrane region" description="Helical" evidence="2">
    <location>
        <begin position="137"/>
        <end position="156"/>
    </location>
</feature>
<gene>
    <name evidence="3" type="ORF">SAMN05192554_102250</name>
</gene>
<keyword evidence="2" id="KW-1133">Transmembrane helix</keyword>
<proteinExistence type="predicted"/>
<keyword evidence="2" id="KW-0812">Transmembrane</keyword>
<dbReference type="Proteomes" id="UP000199370">
    <property type="component" value="Unassembled WGS sequence"/>
</dbReference>
<evidence type="ECO:0000313" key="4">
    <source>
        <dbReference type="Proteomes" id="UP000199370"/>
    </source>
</evidence>
<evidence type="ECO:0000256" key="2">
    <source>
        <dbReference type="SAM" id="Phobius"/>
    </source>
</evidence>
<dbReference type="OrthoDB" id="328136at2157"/>
<evidence type="ECO:0000256" key="1">
    <source>
        <dbReference type="SAM" id="MobiDB-lite"/>
    </source>
</evidence>
<accession>A0A1G9TBD9</accession>
<keyword evidence="2" id="KW-0472">Membrane</keyword>
<name>A0A1G9TBD9_9EURY</name>
<dbReference type="STRING" id="996166.SAMN05192554_102250"/>
<feature type="transmembrane region" description="Helical" evidence="2">
    <location>
        <begin position="168"/>
        <end position="188"/>
    </location>
</feature>
<keyword evidence="4" id="KW-1185">Reference proteome</keyword>
<reference evidence="3 4" key="1">
    <citation type="submission" date="2016-10" db="EMBL/GenBank/DDBJ databases">
        <authorList>
            <person name="de Groot N.N."/>
        </authorList>
    </citation>
    <scope>NUCLEOTIDE SEQUENCE [LARGE SCALE GENOMIC DNA]</scope>
    <source>
        <strain evidence="4">EB21,IBRC-M 10013,KCTC 4048</strain>
    </source>
</reference>
<dbReference type="EMBL" id="FNIA01000002">
    <property type="protein sequence ID" value="SDM44977.1"/>
    <property type="molecule type" value="Genomic_DNA"/>
</dbReference>
<dbReference type="AlphaFoldDB" id="A0A1G9TBD9"/>